<evidence type="ECO:0000313" key="2">
    <source>
        <dbReference type="Proteomes" id="UP000838324"/>
    </source>
</evidence>
<organism evidence="1 2">
    <name type="scientific">Paenibacillus auburnensis</name>
    <dbReference type="NCBI Taxonomy" id="2905649"/>
    <lineage>
        <taxon>Bacteria</taxon>
        <taxon>Bacillati</taxon>
        <taxon>Bacillota</taxon>
        <taxon>Bacilli</taxon>
        <taxon>Bacillales</taxon>
        <taxon>Paenibacillaceae</taxon>
        <taxon>Paenibacillus</taxon>
    </lineage>
</organism>
<reference evidence="1" key="1">
    <citation type="submission" date="2022-01" db="EMBL/GenBank/DDBJ databases">
        <authorList>
            <person name="Criscuolo A."/>
        </authorList>
    </citation>
    <scope>NUCLEOTIDE SEQUENCE</scope>
    <source>
        <strain evidence="1">CIP111892</strain>
    </source>
</reference>
<keyword evidence="2" id="KW-1185">Reference proteome</keyword>
<accession>A0ABM9CFM6</accession>
<protein>
    <submittedName>
        <fullName evidence="1">Uncharacterized protein</fullName>
    </submittedName>
</protein>
<sequence length="77" mass="8482">MSRLFCLIHVGGAGKLPLNPALSGKRVELKRKVPLNLALSGKRVELEGEIPLILALSEKMSGIRGKNTFEFRQVLKN</sequence>
<proteinExistence type="predicted"/>
<name>A0ABM9CFM6_9BACL</name>
<dbReference type="EMBL" id="CAKMMG010000005">
    <property type="protein sequence ID" value="CAH1211547.1"/>
    <property type="molecule type" value="Genomic_DNA"/>
</dbReference>
<dbReference type="RefSeq" id="WP_236335328.1">
    <property type="nucleotide sequence ID" value="NZ_CAKMMG010000005.1"/>
</dbReference>
<evidence type="ECO:0000313" key="1">
    <source>
        <dbReference type="EMBL" id="CAH1211547.1"/>
    </source>
</evidence>
<gene>
    <name evidence="1" type="ORF">PAECIP111892_03591</name>
</gene>
<comment type="caution">
    <text evidence="1">The sequence shown here is derived from an EMBL/GenBank/DDBJ whole genome shotgun (WGS) entry which is preliminary data.</text>
</comment>
<dbReference type="Proteomes" id="UP000838324">
    <property type="component" value="Unassembled WGS sequence"/>
</dbReference>